<feature type="non-terminal residue" evidence="1">
    <location>
        <position position="167"/>
    </location>
</feature>
<name>A0ACA9R3C1_9GLOM</name>
<dbReference type="EMBL" id="CAJVPT010067608">
    <property type="protein sequence ID" value="CAG8775209.1"/>
    <property type="molecule type" value="Genomic_DNA"/>
</dbReference>
<feature type="non-terminal residue" evidence="1">
    <location>
        <position position="1"/>
    </location>
</feature>
<proteinExistence type="predicted"/>
<organism evidence="1 2">
    <name type="scientific">Acaulospora colombiana</name>
    <dbReference type="NCBI Taxonomy" id="27376"/>
    <lineage>
        <taxon>Eukaryota</taxon>
        <taxon>Fungi</taxon>
        <taxon>Fungi incertae sedis</taxon>
        <taxon>Mucoromycota</taxon>
        <taxon>Glomeromycotina</taxon>
        <taxon>Glomeromycetes</taxon>
        <taxon>Diversisporales</taxon>
        <taxon>Acaulosporaceae</taxon>
        <taxon>Acaulospora</taxon>
    </lineage>
</organism>
<evidence type="ECO:0000313" key="2">
    <source>
        <dbReference type="Proteomes" id="UP000789525"/>
    </source>
</evidence>
<comment type="caution">
    <text evidence="1">The sequence shown here is derived from an EMBL/GenBank/DDBJ whole genome shotgun (WGS) entry which is preliminary data.</text>
</comment>
<protein>
    <submittedName>
        <fullName evidence="1">6285_t:CDS:1</fullName>
    </submittedName>
</protein>
<reference evidence="1" key="1">
    <citation type="submission" date="2021-06" db="EMBL/GenBank/DDBJ databases">
        <authorList>
            <person name="Kallberg Y."/>
            <person name="Tangrot J."/>
            <person name="Rosling A."/>
        </authorList>
    </citation>
    <scope>NUCLEOTIDE SEQUENCE</scope>
    <source>
        <strain evidence="1">CL356</strain>
    </source>
</reference>
<accession>A0ACA9R3C1</accession>
<keyword evidence="2" id="KW-1185">Reference proteome</keyword>
<dbReference type="Proteomes" id="UP000789525">
    <property type="component" value="Unassembled WGS sequence"/>
</dbReference>
<gene>
    <name evidence="1" type="ORF">ACOLOM_LOCUS14049</name>
</gene>
<evidence type="ECO:0000313" key="1">
    <source>
        <dbReference type="EMBL" id="CAG8775209.1"/>
    </source>
</evidence>
<sequence length="167" mass="18953">LHLGRKPGNVRFTSLEGRDDFARIVLYDIRPPAYARQLADRMIKKMDHLNGGRSWLSAHMRRGDCAYPFPPTDFLALLLTIRQLHVLVGQWKRLSKGPQYTRAYPFALTKDLRRSRCSSQYGAFLKKTSSPGRLVTVTLGLTILGSIYLATDERDDQAIRYLGENGA</sequence>